<comment type="subunit">
    <text evidence="9">Homodimer.</text>
</comment>
<evidence type="ECO:0000256" key="3">
    <source>
        <dbReference type="ARBA" id="ARBA00013138"/>
    </source>
</evidence>
<feature type="binding site" evidence="9">
    <location>
        <position position="245"/>
    </location>
    <ligand>
        <name>pyridoxal 5'-phosphate</name>
        <dbReference type="ChEBI" id="CHEBI:597326"/>
    </ligand>
</feature>
<evidence type="ECO:0000313" key="11">
    <source>
        <dbReference type="EMBL" id="HIS65848.1"/>
    </source>
</evidence>
<dbReference type="EC" id="2.6.1.83" evidence="3 9"/>
<accession>A0A9D1FBJ2</accession>
<feature type="binding site" evidence="9">
    <location>
        <position position="108"/>
    </location>
    <ligand>
        <name>substrate</name>
    </ligand>
</feature>
<keyword evidence="6 9" id="KW-0808">Transferase</keyword>
<evidence type="ECO:0000256" key="5">
    <source>
        <dbReference type="ARBA" id="ARBA00022576"/>
    </source>
</evidence>
<feature type="binding site" evidence="9">
    <location>
        <position position="175"/>
    </location>
    <ligand>
        <name>substrate</name>
    </ligand>
</feature>
<comment type="function">
    <text evidence="9">Involved in the synthesis of meso-diaminopimelate (m-DAP or DL-DAP), required for both lysine and peptidoglycan biosynthesis. Catalyzes the direct conversion of tetrahydrodipicolinate to LL-diaminopimelate.</text>
</comment>
<feature type="binding site" evidence="9">
    <location>
        <position position="42"/>
    </location>
    <ligand>
        <name>substrate</name>
    </ligand>
</feature>
<comment type="cofactor">
    <cofactor evidence="1 9">
        <name>pyridoxal 5'-phosphate</name>
        <dbReference type="ChEBI" id="CHEBI:597326"/>
    </cofactor>
</comment>
<dbReference type="InterPro" id="IPR015422">
    <property type="entry name" value="PyrdxlP-dep_Trfase_small"/>
</dbReference>
<dbReference type="Proteomes" id="UP000886741">
    <property type="component" value="Unassembled WGS sequence"/>
</dbReference>
<comment type="caution">
    <text evidence="11">The sequence shown here is derived from an EMBL/GenBank/DDBJ whole genome shotgun (WGS) entry which is preliminary data.</text>
</comment>
<feature type="domain" description="Aminotransferase class I/classII large" evidence="10">
    <location>
        <begin position="35"/>
        <end position="388"/>
    </location>
</feature>
<dbReference type="PANTHER" id="PTHR43144">
    <property type="entry name" value="AMINOTRANSFERASE"/>
    <property type="match status" value="1"/>
</dbReference>
<dbReference type="InterPro" id="IPR019942">
    <property type="entry name" value="DapL/ALD1"/>
</dbReference>
<proteinExistence type="inferred from homology"/>
<dbReference type="GO" id="GO:0010285">
    <property type="term" value="F:L,L-diaminopimelate aminotransferase activity"/>
    <property type="evidence" value="ECO:0007669"/>
    <property type="project" value="UniProtKB-UniRule"/>
</dbReference>
<feature type="binding site" evidence="9">
    <location>
        <position position="275"/>
    </location>
    <ligand>
        <name>substrate</name>
    </ligand>
</feature>
<evidence type="ECO:0000256" key="1">
    <source>
        <dbReference type="ARBA" id="ARBA00001933"/>
    </source>
</evidence>
<dbReference type="FunFam" id="3.40.640.10:FF:000099">
    <property type="entry name" value="LL-diaminopimelate aminotransferase, chloroplastic"/>
    <property type="match status" value="1"/>
</dbReference>
<comment type="similarity">
    <text evidence="9">Belongs to the class-I pyridoxal-phosphate-dependent aminotransferase family. LL-diaminopimelate aminotransferase subfamily.</text>
</comment>
<feature type="binding site" evidence="9">
    <location>
        <begin position="107"/>
        <end position="108"/>
    </location>
    <ligand>
        <name>pyridoxal 5'-phosphate</name>
        <dbReference type="ChEBI" id="CHEBI:597326"/>
    </ligand>
</feature>
<organism evidence="11 12">
    <name type="scientific">Candidatus Avoscillospira avistercoris</name>
    <dbReference type="NCBI Taxonomy" id="2840707"/>
    <lineage>
        <taxon>Bacteria</taxon>
        <taxon>Bacillati</taxon>
        <taxon>Bacillota</taxon>
        <taxon>Clostridia</taxon>
        <taxon>Eubacteriales</taxon>
        <taxon>Oscillospiraceae</taxon>
        <taxon>Oscillospiraceae incertae sedis</taxon>
        <taxon>Candidatus Avoscillospira</taxon>
    </lineage>
</organism>
<evidence type="ECO:0000256" key="8">
    <source>
        <dbReference type="ARBA" id="ARBA00051934"/>
    </source>
</evidence>
<dbReference type="Gene3D" id="3.40.640.10">
    <property type="entry name" value="Type I PLP-dependent aspartate aminotransferase-like (Major domain)"/>
    <property type="match status" value="1"/>
</dbReference>
<feature type="binding site" evidence="9">
    <location>
        <position position="175"/>
    </location>
    <ligand>
        <name>pyridoxal 5'-phosphate</name>
        <dbReference type="ChEBI" id="CHEBI:597326"/>
    </ligand>
</feature>
<dbReference type="Pfam" id="PF00155">
    <property type="entry name" value="Aminotran_1_2"/>
    <property type="match status" value="1"/>
</dbReference>
<feature type="binding site" evidence="9">
    <location>
        <position position="275"/>
    </location>
    <ligand>
        <name>pyridoxal 5'-phosphate</name>
        <dbReference type="ChEBI" id="CHEBI:597326"/>
    </ligand>
</feature>
<comment type="catalytic activity">
    <reaction evidence="8 9">
        <text>(2S,6S)-2,6-diaminopimelate + 2-oxoglutarate = (S)-2,3,4,5-tetrahydrodipicolinate + L-glutamate + H2O + H(+)</text>
        <dbReference type="Rhea" id="RHEA:23988"/>
        <dbReference type="ChEBI" id="CHEBI:15377"/>
        <dbReference type="ChEBI" id="CHEBI:15378"/>
        <dbReference type="ChEBI" id="CHEBI:16810"/>
        <dbReference type="ChEBI" id="CHEBI:16845"/>
        <dbReference type="ChEBI" id="CHEBI:29985"/>
        <dbReference type="ChEBI" id="CHEBI:57609"/>
        <dbReference type="EC" id="2.6.1.83"/>
    </reaction>
</comment>
<dbReference type="NCBIfam" id="TIGR03542">
    <property type="entry name" value="DAPAT_plant"/>
    <property type="match status" value="1"/>
</dbReference>
<reference evidence="11" key="1">
    <citation type="submission" date="2020-10" db="EMBL/GenBank/DDBJ databases">
        <authorList>
            <person name="Gilroy R."/>
        </authorList>
    </citation>
    <scope>NUCLEOTIDE SEQUENCE</scope>
    <source>
        <strain evidence="11">ChiBcec16-1751</strain>
    </source>
</reference>
<feature type="modified residue" description="N6-(pyridoxal phosphate)lysine" evidence="9">
    <location>
        <position position="237"/>
    </location>
</feature>
<feature type="binding site" evidence="9">
    <location>
        <position position="206"/>
    </location>
    <ligand>
        <name>pyridoxal 5'-phosphate</name>
        <dbReference type="ChEBI" id="CHEBI:597326"/>
    </ligand>
</feature>
<evidence type="ECO:0000256" key="2">
    <source>
        <dbReference type="ARBA" id="ARBA00004982"/>
    </source>
</evidence>
<dbReference type="EMBL" id="DVJJ01000168">
    <property type="protein sequence ID" value="HIS65848.1"/>
    <property type="molecule type" value="Genomic_DNA"/>
</dbReference>
<comment type="pathway">
    <text evidence="2 9">Amino-acid biosynthesis; L-lysine biosynthesis via DAP pathway; LL-2,6-diaminopimelate from (S)-tetrahydrodipicolinate (aminotransferase route): step 1/1.</text>
</comment>
<keyword evidence="5 9" id="KW-0032">Aminotransferase</keyword>
<evidence type="ECO:0000259" key="10">
    <source>
        <dbReference type="Pfam" id="PF00155"/>
    </source>
</evidence>
<feature type="binding site" evidence="9">
    <location>
        <position position="15"/>
    </location>
    <ligand>
        <name>substrate</name>
    </ligand>
</feature>
<gene>
    <name evidence="9" type="primary">dapL</name>
    <name evidence="11" type="ORF">IAA83_10880</name>
</gene>
<feature type="binding site" evidence="9">
    <location>
        <position position="72"/>
    </location>
    <ligand>
        <name>pyridoxal 5'-phosphate</name>
        <dbReference type="ChEBI" id="CHEBI:597326"/>
    </ligand>
</feature>
<dbReference type="AlphaFoldDB" id="A0A9D1FBJ2"/>
<dbReference type="GO" id="GO:0033362">
    <property type="term" value="P:lysine biosynthetic process via diaminopimelate, diaminopimelate-aminotransferase pathway"/>
    <property type="evidence" value="ECO:0007669"/>
    <property type="project" value="UniProtKB-UniRule"/>
</dbReference>
<evidence type="ECO:0000256" key="6">
    <source>
        <dbReference type="ARBA" id="ARBA00022679"/>
    </source>
</evidence>
<feature type="binding site" evidence="9">
    <location>
        <position position="131"/>
    </location>
    <ligand>
        <name>substrate</name>
    </ligand>
</feature>
<dbReference type="InterPro" id="IPR015424">
    <property type="entry name" value="PyrdxlP-dep_Trfase"/>
</dbReference>
<feature type="binding site" evidence="9">
    <location>
        <position position="371"/>
    </location>
    <ligand>
        <name>substrate</name>
    </ligand>
</feature>
<dbReference type="CDD" id="cd00609">
    <property type="entry name" value="AAT_like"/>
    <property type="match status" value="1"/>
</dbReference>
<dbReference type="SUPFAM" id="SSF53383">
    <property type="entry name" value="PLP-dependent transferases"/>
    <property type="match status" value="1"/>
</dbReference>
<name>A0A9D1FBJ2_9FIRM</name>
<dbReference type="HAMAP" id="MF_01642">
    <property type="entry name" value="DapL_aminotrans_1"/>
    <property type="match status" value="1"/>
</dbReference>
<dbReference type="InterPro" id="IPR004839">
    <property type="entry name" value="Aminotransferase_I/II_large"/>
</dbReference>
<reference evidence="11" key="2">
    <citation type="journal article" date="2021" name="PeerJ">
        <title>Extensive microbial diversity within the chicken gut microbiome revealed by metagenomics and culture.</title>
        <authorList>
            <person name="Gilroy R."/>
            <person name="Ravi A."/>
            <person name="Getino M."/>
            <person name="Pursley I."/>
            <person name="Horton D.L."/>
            <person name="Alikhan N.F."/>
            <person name="Baker D."/>
            <person name="Gharbi K."/>
            <person name="Hall N."/>
            <person name="Watson M."/>
            <person name="Adriaenssens E.M."/>
            <person name="Foster-Nyarko E."/>
            <person name="Jarju S."/>
            <person name="Secka A."/>
            <person name="Antonio M."/>
            <person name="Oren A."/>
            <person name="Chaudhuri R.R."/>
            <person name="La Ragione R."/>
            <person name="Hildebrand F."/>
            <person name="Pallen M.J."/>
        </authorList>
    </citation>
    <scope>NUCLEOTIDE SEQUENCE</scope>
    <source>
        <strain evidence="11">ChiBcec16-1751</strain>
    </source>
</reference>
<evidence type="ECO:0000256" key="4">
    <source>
        <dbReference type="ARBA" id="ARBA00018052"/>
    </source>
</evidence>
<dbReference type="Gene3D" id="3.90.1150.10">
    <property type="entry name" value="Aspartate Aminotransferase, domain 1"/>
    <property type="match status" value="1"/>
</dbReference>
<dbReference type="InterPro" id="IPR015421">
    <property type="entry name" value="PyrdxlP-dep_Trfase_major"/>
</dbReference>
<protein>
    <recommendedName>
        <fullName evidence="4 9">LL-diaminopimelate aminotransferase</fullName>
        <shortName evidence="9">DAP-AT</shortName>
        <shortName evidence="9">DAP-aminotransferase</shortName>
        <shortName evidence="9">LL-DAP-aminotransferase</shortName>
        <ecNumber evidence="3 9">2.6.1.83</ecNumber>
    </recommendedName>
</protein>
<evidence type="ECO:0000256" key="7">
    <source>
        <dbReference type="ARBA" id="ARBA00022898"/>
    </source>
</evidence>
<dbReference type="GO" id="GO:0030170">
    <property type="term" value="F:pyridoxal phosphate binding"/>
    <property type="evidence" value="ECO:0007669"/>
    <property type="project" value="UniProtKB-UniRule"/>
</dbReference>
<feature type="binding site" evidence="9">
    <location>
        <position position="131"/>
    </location>
    <ligand>
        <name>pyridoxal 5'-phosphate</name>
        <dbReference type="ChEBI" id="CHEBI:597326"/>
    </ligand>
</feature>
<feature type="binding site" evidence="9">
    <location>
        <begin position="234"/>
        <end position="236"/>
    </location>
    <ligand>
        <name>pyridoxal 5'-phosphate</name>
        <dbReference type="ChEBI" id="CHEBI:597326"/>
    </ligand>
</feature>
<evidence type="ECO:0000313" key="12">
    <source>
        <dbReference type="Proteomes" id="UP000886741"/>
    </source>
</evidence>
<sequence>MIMLNEQYQDLTPSYLFAEVARRAAAFAQAHPDQEIIKLSIGDVTRPLAPAVIAAMHKAVDEMGQAATFHGYGPEQGYDFLRQAIGRYYQSFGVELEDDEIFVSDGAKSDLANITDLFDRDNKVLIPDPVYPVYVDTNIMNGREIVYLEANEANGFLPAPPDFEADLIYLCSPNNPTGAVYNRDQLKAWVDYANRWGAVLLFDAAYESFITDPDLPRSIFEIPGAKTCAIEFCSLSKTAGFTGTRCGYTVVPQELVFDSMSLNHMWNRRQTTKFNGVPYVVQRAAEAVFTEEARAQIRASIAYYQENARVIAAGLDRLGIAYTGGVNSPYLWMRCPNGMGSWEFFDDLLQKAAVVGTPGEGFGSCGKGYFRLTAFGDHDKTVEAMERIQKAYG</sequence>
<keyword evidence="7 9" id="KW-0663">Pyridoxal phosphate</keyword>
<evidence type="ECO:0000256" key="9">
    <source>
        <dbReference type="HAMAP-Rule" id="MF_01642"/>
    </source>
</evidence>